<feature type="compositionally biased region" description="Basic and acidic residues" evidence="1">
    <location>
        <begin position="735"/>
        <end position="747"/>
    </location>
</feature>
<name>A0A0D2FQG1_9EURO</name>
<keyword evidence="3" id="KW-1185">Reference proteome</keyword>
<evidence type="ECO:0000313" key="3">
    <source>
        <dbReference type="Proteomes" id="UP000054266"/>
    </source>
</evidence>
<dbReference type="InterPro" id="IPR036047">
    <property type="entry name" value="F-box-like_dom_sf"/>
</dbReference>
<gene>
    <name evidence="2" type="ORF">PV04_10438</name>
</gene>
<dbReference type="EMBL" id="KN846963">
    <property type="protein sequence ID" value="KIW62244.1"/>
    <property type="molecule type" value="Genomic_DNA"/>
</dbReference>
<dbReference type="STRING" id="5601.A0A0D2FQG1"/>
<organism evidence="2 3">
    <name type="scientific">Phialophora macrospora</name>
    <dbReference type="NCBI Taxonomy" id="1851006"/>
    <lineage>
        <taxon>Eukaryota</taxon>
        <taxon>Fungi</taxon>
        <taxon>Dikarya</taxon>
        <taxon>Ascomycota</taxon>
        <taxon>Pezizomycotina</taxon>
        <taxon>Eurotiomycetes</taxon>
        <taxon>Chaetothyriomycetidae</taxon>
        <taxon>Chaetothyriales</taxon>
        <taxon>Herpotrichiellaceae</taxon>
        <taxon>Phialophora</taxon>
    </lineage>
</organism>
<dbReference type="Proteomes" id="UP000054266">
    <property type="component" value="Unassembled WGS sequence"/>
</dbReference>
<proteinExistence type="predicted"/>
<sequence>MFAGLELLPFDVVYQIAQRLDICSYDSLARACKPLYRHLQNEHSARHALQASLPWHLWVQLAQSPPSEPGQRQTLGRINQCHAALQHASPYSASIIAHASTFAYSAGMLCYTAGGNLRILNFNVQRATEKVFEGRVLVNHIAVTQLQTGLLDLDSLHSIQVLGYADDIAVLHCDFGAFGQYVFAINVSDRTPSSPPADGLHPRVRLCAHVRSTNKLFVRHTDQYLVMGSHSATGSDGHHEWLLQVFHLGTSERVHAEPLQLQGFYGSEIGSTACFTIHQGDFYAVTTQASLESEEVDWTSYYHVVKFRVDDPQPDLVIKGIWRRQHLEGPINDAWTDLGFQIDQRTGELLIVECRKEWANGGSRSVRTYYTQALGRIQPKDLKDGMRHPPTNDRLIRTLDESSNSRYEEPGVRIDRYVHAEFPALNEESVKEYIRAKTKWNGYSFNAQCFVDLVMDEFVPEGEWRPRQRIRLRVVSRQELCPLVRDDEALHPAALIIKPRIKDREEQELEDSERLFSPSSVHLWPPDDAPQELYDVLCPQGRAGDVRAILGDEGIIYMAGPPREPGSSERALVFISFDPTFGFTGMKRLDGTFAMPRRERKRKPGGIPGIPGVKADVPSVGTEETRQILGPSLTERPKRPKLEDGVAHDFGPNTEPFTVDPNAAPGLSMPVKEDKSDPDLAVPSQGDAISRALGLDPPCMPVPVSQPSNRLLGGGVDLVVPKSASRGDLPPIAQDRPDSPRGSHGHEQGASSAPGDEPDEGEGIENGTAKGKGKARAKTPPTTHISKHTRTRTRTRTTWRENAAYLAIGKGFWLR</sequence>
<feature type="compositionally biased region" description="Basic residues" evidence="1">
    <location>
        <begin position="785"/>
        <end position="797"/>
    </location>
</feature>
<accession>A0A0D2FQG1</accession>
<reference evidence="2 3" key="1">
    <citation type="submission" date="2015-01" db="EMBL/GenBank/DDBJ databases">
        <title>The Genome Sequence of Capronia semiimmersa CBS27337.</title>
        <authorList>
            <consortium name="The Broad Institute Genomics Platform"/>
            <person name="Cuomo C."/>
            <person name="de Hoog S."/>
            <person name="Gorbushina A."/>
            <person name="Stielow B."/>
            <person name="Teixiera M."/>
            <person name="Abouelleil A."/>
            <person name="Chapman S.B."/>
            <person name="Priest M."/>
            <person name="Young S.K."/>
            <person name="Wortman J."/>
            <person name="Nusbaum C."/>
            <person name="Birren B."/>
        </authorList>
    </citation>
    <scope>NUCLEOTIDE SEQUENCE [LARGE SCALE GENOMIC DNA]</scope>
    <source>
        <strain evidence="2 3">CBS 27337</strain>
    </source>
</reference>
<protein>
    <recommendedName>
        <fullName evidence="4">F-box domain-containing protein</fullName>
    </recommendedName>
</protein>
<evidence type="ECO:0000256" key="1">
    <source>
        <dbReference type="SAM" id="MobiDB-lite"/>
    </source>
</evidence>
<evidence type="ECO:0000313" key="2">
    <source>
        <dbReference type="EMBL" id="KIW62244.1"/>
    </source>
</evidence>
<evidence type="ECO:0008006" key="4">
    <source>
        <dbReference type="Google" id="ProtNLM"/>
    </source>
</evidence>
<dbReference type="HOGENOM" id="CLU_015634_1_0_1"/>
<feature type="region of interest" description="Disordered" evidence="1">
    <location>
        <begin position="651"/>
        <end position="684"/>
    </location>
</feature>
<feature type="region of interest" description="Disordered" evidence="1">
    <location>
        <begin position="599"/>
        <end position="626"/>
    </location>
</feature>
<feature type="region of interest" description="Disordered" evidence="1">
    <location>
        <begin position="722"/>
        <end position="798"/>
    </location>
</feature>
<dbReference type="AlphaFoldDB" id="A0A0D2FQG1"/>
<dbReference type="SUPFAM" id="SSF81383">
    <property type="entry name" value="F-box domain"/>
    <property type="match status" value="1"/>
</dbReference>